<comment type="similarity">
    <text evidence="1">Belongs to the UxaA family.</text>
</comment>
<dbReference type="SMART" id="SM00858">
    <property type="entry name" value="SAF"/>
    <property type="match status" value="1"/>
</dbReference>
<proteinExistence type="inferred from homology"/>
<dbReference type="RefSeq" id="WP_404605772.1">
    <property type="nucleotide sequence ID" value="NZ_JBIYDN010000004.1"/>
</dbReference>
<dbReference type="Pfam" id="PF08666">
    <property type="entry name" value="SAF"/>
    <property type="match status" value="1"/>
</dbReference>
<dbReference type="InterPro" id="IPR044144">
    <property type="entry name" value="SAF_UxaA/GarD"/>
</dbReference>
<gene>
    <name evidence="4" type="ORF">ABH943_001802</name>
</gene>
<dbReference type="Pfam" id="PF20629">
    <property type="entry name" value="GD_AH_C"/>
    <property type="match status" value="1"/>
</dbReference>
<dbReference type="EC" id="4.2.1.7" evidence="4"/>
<keyword evidence="5" id="KW-1185">Reference proteome</keyword>
<organism evidence="4 5">
    <name type="scientific">Caballeronia udeis</name>
    <dbReference type="NCBI Taxonomy" id="1232866"/>
    <lineage>
        <taxon>Bacteria</taxon>
        <taxon>Pseudomonadati</taxon>
        <taxon>Pseudomonadota</taxon>
        <taxon>Betaproteobacteria</taxon>
        <taxon>Burkholderiales</taxon>
        <taxon>Burkholderiaceae</taxon>
        <taxon>Caballeronia</taxon>
    </lineage>
</organism>
<dbReference type="GO" id="GO:0016787">
    <property type="term" value="F:hydrolase activity"/>
    <property type="evidence" value="ECO:0007669"/>
    <property type="project" value="UniProtKB-KW"/>
</dbReference>
<keyword evidence="2 4" id="KW-0456">Lyase</keyword>
<dbReference type="InterPro" id="IPR013974">
    <property type="entry name" value="SAF"/>
</dbReference>
<name>A0ABW8MDN2_9BURK</name>
<protein>
    <submittedName>
        <fullName evidence="4">Altronate hydrolase</fullName>
        <ecNumber evidence="4">4.2.1.7</ecNumber>
    </submittedName>
</protein>
<evidence type="ECO:0000313" key="5">
    <source>
        <dbReference type="Proteomes" id="UP001620514"/>
    </source>
</evidence>
<feature type="domain" description="SAF" evidence="3">
    <location>
        <begin position="19"/>
        <end position="90"/>
    </location>
</feature>
<keyword evidence="4" id="KW-0378">Hydrolase</keyword>
<dbReference type="InterPro" id="IPR007392">
    <property type="entry name" value="GD_AH_second"/>
</dbReference>
<dbReference type="Gene3D" id="2.30.130.110">
    <property type="match status" value="1"/>
</dbReference>
<dbReference type="GO" id="GO:0008789">
    <property type="term" value="F:altronate dehydratase activity"/>
    <property type="evidence" value="ECO:0007669"/>
    <property type="project" value="UniProtKB-EC"/>
</dbReference>
<dbReference type="Pfam" id="PF04295">
    <property type="entry name" value="GD_AH_second"/>
    <property type="match status" value="1"/>
</dbReference>
<dbReference type="InterPro" id="IPR048332">
    <property type="entry name" value="GD_AH_C"/>
</dbReference>
<dbReference type="PANTHER" id="PTHR30536">
    <property type="entry name" value="ALTRONATE/GALACTARATE DEHYDRATASE"/>
    <property type="match status" value="1"/>
</dbReference>
<reference evidence="4 5" key="1">
    <citation type="submission" date="2024-11" db="EMBL/GenBank/DDBJ databases">
        <title>Using genomics to understand microbial adaptation to soil warming.</title>
        <authorList>
            <person name="Deangelis K.M. PhD."/>
        </authorList>
    </citation>
    <scope>NUCLEOTIDE SEQUENCE [LARGE SCALE GENOMIC DNA]</scope>
    <source>
        <strain evidence="4 5">GAS97</strain>
    </source>
</reference>
<dbReference type="PANTHER" id="PTHR30536:SF5">
    <property type="entry name" value="ALTRONATE DEHYDRATASE"/>
    <property type="match status" value="1"/>
</dbReference>
<dbReference type="Proteomes" id="UP001620514">
    <property type="component" value="Unassembled WGS sequence"/>
</dbReference>
<comment type="caution">
    <text evidence="4">The sequence shown here is derived from an EMBL/GenBank/DDBJ whole genome shotgun (WGS) entry which is preliminary data.</text>
</comment>
<evidence type="ECO:0000259" key="3">
    <source>
        <dbReference type="SMART" id="SM00858"/>
    </source>
</evidence>
<dbReference type="CDD" id="cd11613">
    <property type="entry name" value="SAF_AH_GD"/>
    <property type="match status" value="1"/>
</dbReference>
<evidence type="ECO:0000256" key="2">
    <source>
        <dbReference type="ARBA" id="ARBA00023239"/>
    </source>
</evidence>
<accession>A0ABW8MDN2</accession>
<sequence length="515" mass="55188">MPLVIDAAMTPLIRLNGADNVLIAREALSLGRQVQLGDTVVRIRAQVPAGHKIAARAIPRGEAIRKYDTVIGRAARDIEAGDHVHTHNIELIDFERDPGFGLDVRPVDYVPQAERASFMGIVRPDGRVATRNFIGILASVNCSSTVIKNIAGWFTPERLADYPNVDGVVAFAQTSGCGMSSPSEHFDVLRRTIAGYARHPNLAGVLIVGLGCERNQVSDLMSSQGLETDASMRTLVMQDSGGTRATIEAGIAAIQSMLPVANAIERRKVSASHLKIGLECGGSDGFSGITANPALGAAMDILVRHGGTAILSETPEIHGVEYMLTRRAVTPEVGQKLLDRLAWWERYTRGHNGQFNGVVGPGNQQGGLANIFEKSLGSAMKGGTTPLQAVYEYAEPIDESGFVFMDSPGYDPVAVTGQIASGANMICFTTGRGSMFGSKPAPTIKLASNTPMFTRLREDMDINCGLVIDGERSVQEMGQDIFEHILQAASGQRTKSELLGLGDHEFVPWHMGIVS</sequence>
<evidence type="ECO:0000256" key="1">
    <source>
        <dbReference type="ARBA" id="ARBA00010986"/>
    </source>
</evidence>
<dbReference type="InterPro" id="IPR052172">
    <property type="entry name" value="UxaA_altronate/galactarate_dh"/>
</dbReference>
<evidence type="ECO:0000313" key="4">
    <source>
        <dbReference type="EMBL" id="MFK4441787.1"/>
    </source>
</evidence>
<dbReference type="EMBL" id="JBIYDN010000004">
    <property type="protein sequence ID" value="MFK4441787.1"/>
    <property type="molecule type" value="Genomic_DNA"/>
</dbReference>